<dbReference type="OrthoDB" id="5865913at2"/>
<proteinExistence type="predicted"/>
<evidence type="ECO:0000313" key="3">
    <source>
        <dbReference type="Proteomes" id="UP000004605"/>
    </source>
</evidence>
<gene>
    <name evidence="2" type="ORF">VII00023_14266</name>
</gene>
<keyword evidence="1" id="KW-1133">Transmembrane helix</keyword>
<protein>
    <recommendedName>
        <fullName evidence="4">Type IV pilus assembly protein PilW</fullName>
    </recommendedName>
</protein>
<dbReference type="AlphaFoldDB" id="F9S2A3"/>
<evidence type="ECO:0000256" key="1">
    <source>
        <dbReference type="SAM" id="Phobius"/>
    </source>
</evidence>
<organism evidence="2 3">
    <name type="scientific">Vibrio ichthyoenteri ATCC 700023</name>
    <dbReference type="NCBI Taxonomy" id="870968"/>
    <lineage>
        <taxon>Bacteria</taxon>
        <taxon>Pseudomonadati</taxon>
        <taxon>Pseudomonadota</taxon>
        <taxon>Gammaproteobacteria</taxon>
        <taxon>Vibrionales</taxon>
        <taxon>Vibrionaceae</taxon>
        <taxon>Vibrio</taxon>
    </lineage>
</organism>
<dbReference type="RefSeq" id="WP_006712214.1">
    <property type="nucleotide sequence ID" value="NZ_AFWF01000143.1"/>
</dbReference>
<dbReference type="Proteomes" id="UP000004605">
    <property type="component" value="Unassembled WGS sequence"/>
</dbReference>
<sequence length="212" mass="23573">MAIRPVAKVWVVSSSRRVVGGFSAIELMLAATLGSLALALIGTIFISVQKVAWQKSQQLYLLQSMTHAFRTIEEDIQRAGFDNGLGKTLILSGATSVIARNGSSEFGLAYYREMVSNDNYRSIRYWLNNGRLMICEQGSQLEEGIKSLSQIHACRTLLDENVLNVASFSITSSPIGNSQAQSTLWHLTLSAHTLDMHHSRNLMVDVKQRNWQ</sequence>
<keyword evidence="3" id="KW-1185">Reference proteome</keyword>
<evidence type="ECO:0008006" key="4">
    <source>
        <dbReference type="Google" id="ProtNLM"/>
    </source>
</evidence>
<feature type="transmembrane region" description="Helical" evidence="1">
    <location>
        <begin position="27"/>
        <end position="48"/>
    </location>
</feature>
<keyword evidence="1" id="KW-0472">Membrane</keyword>
<comment type="caution">
    <text evidence="2">The sequence shown here is derived from an EMBL/GenBank/DDBJ whole genome shotgun (WGS) entry which is preliminary data.</text>
</comment>
<accession>F9S2A3</accession>
<keyword evidence="1" id="KW-0812">Transmembrane</keyword>
<reference evidence="2 3" key="1">
    <citation type="journal article" date="2012" name="Int. J. Syst. Evol. Microbiol.">
        <title>Vibrio caribbeanicus sp. nov., isolated from the marine sponge Scleritoderma cyanea.</title>
        <authorList>
            <person name="Hoffmann M."/>
            <person name="Monday S.R."/>
            <person name="Allard M.W."/>
            <person name="Strain E.A."/>
            <person name="Whittaker P."/>
            <person name="Naum M."/>
            <person name="McCarthy P.J."/>
            <person name="Lopez J.V."/>
            <person name="Fischer M."/>
            <person name="Brown E.W."/>
        </authorList>
    </citation>
    <scope>NUCLEOTIDE SEQUENCE [LARGE SCALE GENOMIC DNA]</scope>
    <source>
        <strain evidence="2 3">ATCC 700023</strain>
    </source>
</reference>
<evidence type="ECO:0000313" key="2">
    <source>
        <dbReference type="EMBL" id="EGU39893.1"/>
    </source>
</evidence>
<name>F9S2A3_9VIBR</name>
<dbReference type="EMBL" id="AFWF01000143">
    <property type="protein sequence ID" value="EGU39893.1"/>
    <property type="molecule type" value="Genomic_DNA"/>
</dbReference>